<organism evidence="1">
    <name type="scientific">freshwater metagenome</name>
    <dbReference type="NCBI Taxonomy" id="449393"/>
    <lineage>
        <taxon>unclassified sequences</taxon>
        <taxon>metagenomes</taxon>
        <taxon>ecological metagenomes</taxon>
    </lineage>
</organism>
<protein>
    <submittedName>
        <fullName evidence="1">Unannotated protein</fullName>
    </submittedName>
</protein>
<name>A0A6J7A118_9ZZZZ</name>
<evidence type="ECO:0000313" key="1">
    <source>
        <dbReference type="EMBL" id="CAB4826160.1"/>
    </source>
</evidence>
<accession>A0A6J7A118</accession>
<dbReference type="InterPro" id="IPR023375">
    <property type="entry name" value="ADC_dom_sf"/>
</dbReference>
<reference evidence="1" key="1">
    <citation type="submission" date="2020-05" db="EMBL/GenBank/DDBJ databases">
        <authorList>
            <person name="Chiriac C."/>
            <person name="Salcher M."/>
            <person name="Ghai R."/>
            <person name="Kavagutti S V."/>
        </authorList>
    </citation>
    <scope>NUCLEOTIDE SEQUENCE</scope>
</reference>
<dbReference type="EMBL" id="CAFABK010000015">
    <property type="protein sequence ID" value="CAB4826160.1"/>
    <property type="molecule type" value="Genomic_DNA"/>
</dbReference>
<sequence>MLLVRPPQLIVGSRMLYICWQPSDPGAVAKLVPADLTPVKGRTVYMNQYVVDDASQLSNANSIETFGSYSLTYLGVELEGLDTEEGVPGRWWTHYLNSSSNMISYAQERGVPTSTGHTELELSGDRLVATTYDGDSAIIRTTCSVRLGKLVRANGQLRYVTRVNDDLMSGRYPFVADMAEEFSVTSLSFLDQSHPVYQMRPADPLTITFGFYSPSMSFCYPGGEGLLNTAPHGL</sequence>
<gene>
    <name evidence="1" type="ORF">UFOPK3204_00512</name>
</gene>
<dbReference type="Gene3D" id="2.40.400.10">
    <property type="entry name" value="Acetoacetate decarboxylase-like"/>
    <property type="match status" value="1"/>
</dbReference>
<dbReference type="AlphaFoldDB" id="A0A6J7A118"/>
<proteinExistence type="predicted"/>
<dbReference type="SUPFAM" id="SSF160104">
    <property type="entry name" value="Acetoacetate decarboxylase-like"/>
    <property type="match status" value="1"/>
</dbReference>